<organism evidence="1 2">
    <name type="scientific">Hucho hucho</name>
    <name type="common">huchen</name>
    <dbReference type="NCBI Taxonomy" id="62062"/>
    <lineage>
        <taxon>Eukaryota</taxon>
        <taxon>Metazoa</taxon>
        <taxon>Chordata</taxon>
        <taxon>Craniata</taxon>
        <taxon>Vertebrata</taxon>
        <taxon>Euteleostomi</taxon>
        <taxon>Actinopterygii</taxon>
        <taxon>Neopterygii</taxon>
        <taxon>Teleostei</taxon>
        <taxon>Protacanthopterygii</taxon>
        <taxon>Salmoniformes</taxon>
        <taxon>Salmonidae</taxon>
        <taxon>Salmoninae</taxon>
        <taxon>Hucho</taxon>
    </lineage>
</organism>
<accession>A0A4W5ML89</accession>
<proteinExistence type="predicted"/>
<reference evidence="2" key="1">
    <citation type="submission" date="2018-06" db="EMBL/GenBank/DDBJ databases">
        <title>Genome assembly of Danube salmon.</title>
        <authorList>
            <person name="Macqueen D.J."/>
            <person name="Gundappa M.K."/>
        </authorList>
    </citation>
    <scope>NUCLEOTIDE SEQUENCE [LARGE SCALE GENOMIC DNA]</scope>
</reference>
<evidence type="ECO:0000313" key="2">
    <source>
        <dbReference type="Proteomes" id="UP000314982"/>
    </source>
</evidence>
<reference evidence="1" key="3">
    <citation type="submission" date="2025-09" db="UniProtKB">
        <authorList>
            <consortium name="Ensembl"/>
        </authorList>
    </citation>
    <scope>IDENTIFICATION</scope>
</reference>
<evidence type="ECO:0000313" key="1">
    <source>
        <dbReference type="Ensembl" id="ENSHHUP00000038110.1"/>
    </source>
</evidence>
<protein>
    <submittedName>
        <fullName evidence="1">Uncharacterized protein</fullName>
    </submittedName>
</protein>
<dbReference type="GeneTree" id="ENSGT00940000177939"/>
<keyword evidence="2" id="KW-1185">Reference proteome</keyword>
<dbReference type="Ensembl" id="ENSHHUT00000039618.1">
    <property type="protein sequence ID" value="ENSHHUP00000038110.1"/>
    <property type="gene ID" value="ENSHHUG00000023821.1"/>
</dbReference>
<dbReference type="AlphaFoldDB" id="A0A4W5ML89"/>
<dbReference type="Proteomes" id="UP000314982">
    <property type="component" value="Unassembled WGS sequence"/>
</dbReference>
<dbReference type="STRING" id="62062.ENSHHUP00000038110"/>
<name>A0A4W5ML89_9TELE</name>
<sequence length="70" mass="8042">MEDCSYWGLTIWPTGAFKPDGARCLSYPYPIGYEKIEEAISRTSIADLEDARLIFINQPQLTKFCTNHVR</sequence>
<reference evidence="1" key="2">
    <citation type="submission" date="2025-08" db="UniProtKB">
        <authorList>
            <consortium name="Ensembl"/>
        </authorList>
    </citation>
    <scope>IDENTIFICATION</scope>
</reference>